<sequence length="18" mass="2020">MERNAEATNSRRCIAVAK</sequence>
<organism evidence="1">
    <name type="scientific">Arundo donax</name>
    <name type="common">Giant reed</name>
    <name type="synonym">Donax arundinaceus</name>
    <dbReference type="NCBI Taxonomy" id="35708"/>
    <lineage>
        <taxon>Eukaryota</taxon>
        <taxon>Viridiplantae</taxon>
        <taxon>Streptophyta</taxon>
        <taxon>Embryophyta</taxon>
        <taxon>Tracheophyta</taxon>
        <taxon>Spermatophyta</taxon>
        <taxon>Magnoliopsida</taxon>
        <taxon>Liliopsida</taxon>
        <taxon>Poales</taxon>
        <taxon>Poaceae</taxon>
        <taxon>PACMAD clade</taxon>
        <taxon>Arundinoideae</taxon>
        <taxon>Arundineae</taxon>
        <taxon>Arundo</taxon>
    </lineage>
</organism>
<reference evidence="1" key="2">
    <citation type="journal article" date="2015" name="Data Brief">
        <title>Shoot transcriptome of the giant reed, Arundo donax.</title>
        <authorList>
            <person name="Barrero R.A."/>
            <person name="Guerrero F.D."/>
            <person name="Moolhuijzen P."/>
            <person name="Goolsby J.A."/>
            <person name="Tidwell J."/>
            <person name="Bellgard S.E."/>
            <person name="Bellgard M.I."/>
        </authorList>
    </citation>
    <scope>NUCLEOTIDE SEQUENCE</scope>
    <source>
        <tissue evidence="1">Shoot tissue taken approximately 20 cm above the soil surface</tissue>
    </source>
</reference>
<proteinExistence type="predicted"/>
<protein>
    <submittedName>
        <fullName evidence="1">Uncharacterized protein</fullName>
    </submittedName>
</protein>
<dbReference type="AlphaFoldDB" id="A0A0A9C6C9"/>
<accession>A0A0A9C6C9</accession>
<evidence type="ECO:0000313" key="1">
    <source>
        <dbReference type="EMBL" id="JAD68970.1"/>
    </source>
</evidence>
<name>A0A0A9C6C9_ARUDO</name>
<reference evidence="1" key="1">
    <citation type="submission" date="2014-09" db="EMBL/GenBank/DDBJ databases">
        <authorList>
            <person name="Magalhaes I.L.F."/>
            <person name="Oliveira U."/>
            <person name="Santos F.R."/>
            <person name="Vidigal T.H.D.A."/>
            <person name="Brescovit A.D."/>
            <person name="Santos A.J."/>
        </authorList>
    </citation>
    <scope>NUCLEOTIDE SEQUENCE</scope>
    <source>
        <tissue evidence="1">Shoot tissue taken approximately 20 cm above the soil surface</tissue>
    </source>
</reference>
<dbReference type="EMBL" id="GBRH01228925">
    <property type="protein sequence ID" value="JAD68970.1"/>
    <property type="molecule type" value="Transcribed_RNA"/>
</dbReference>